<dbReference type="SFLD" id="SFLDS00003">
    <property type="entry name" value="Haloacid_Dehalogenase"/>
    <property type="match status" value="1"/>
</dbReference>
<evidence type="ECO:0000313" key="2">
    <source>
        <dbReference type="EMBL" id="JAT48040.1"/>
    </source>
</evidence>
<evidence type="ECO:0000313" key="3">
    <source>
        <dbReference type="EMBL" id="JAT54789.1"/>
    </source>
</evidence>
<protein>
    <submittedName>
        <fullName evidence="2">Uncharacterized protein C24B11.05</fullName>
    </submittedName>
</protein>
<dbReference type="InterPro" id="IPR023214">
    <property type="entry name" value="HAD_sf"/>
</dbReference>
<dbReference type="NCBIfam" id="TIGR01509">
    <property type="entry name" value="HAD-SF-IA-v3"/>
    <property type="match status" value="1"/>
</dbReference>
<dbReference type="InterPro" id="IPR010237">
    <property type="entry name" value="Pyr-5-nucltdase"/>
</dbReference>
<dbReference type="EMBL" id="GDJX01013147">
    <property type="protein sequence ID" value="JAT54789.1"/>
    <property type="molecule type" value="Transcribed_RNA"/>
</dbReference>
<dbReference type="Gene3D" id="1.10.150.450">
    <property type="match status" value="1"/>
</dbReference>
<accession>A0A1D1Y0A1</accession>
<dbReference type="SFLD" id="SFLDG01132">
    <property type="entry name" value="C1.5.3:_5'-Nucleotidase_Like"/>
    <property type="match status" value="1"/>
</dbReference>
<dbReference type="Gene3D" id="3.40.50.1000">
    <property type="entry name" value="HAD superfamily/HAD-like"/>
    <property type="match status" value="1"/>
</dbReference>
<dbReference type="PANTHER" id="PTHR12725">
    <property type="entry name" value="HALOACID DEHALOGENASE-LIKE HYDROLASE"/>
    <property type="match status" value="1"/>
</dbReference>
<dbReference type="EMBL" id="GDJX01019896">
    <property type="protein sequence ID" value="JAT48040.1"/>
    <property type="molecule type" value="Transcribed_RNA"/>
</dbReference>
<dbReference type="InterPro" id="IPR006439">
    <property type="entry name" value="HAD-SF_hydro_IA"/>
</dbReference>
<dbReference type="Pfam" id="PF00702">
    <property type="entry name" value="Hydrolase"/>
    <property type="match status" value="1"/>
</dbReference>
<feature type="region of interest" description="Disordered" evidence="1">
    <location>
        <begin position="277"/>
        <end position="313"/>
    </location>
</feature>
<feature type="region of interest" description="Disordered" evidence="1">
    <location>
        <begin position="1"/>
        <end position="35"/>
    </location>
</feature>
<dbReference type="AlphaFoldDB" id="A0A1D1Y0A1"/>
<name>A0A1D1Y0A1_9ARAE</name>
<feature type="compositionally biased region" description="Polar residues" evidence="1">
    <location>
        <begin position="302"/>
        <end position="313"/>
    </location>
</feature>
<dbReference type="NCBIfam" id="TIGR01993">
    <property type="entry name" value="Pyr-5-nucltdase"/>
    <property type="match status" value="1"/>
</dbReference>
<sequence length="313" mass="33609">MMACPAKRPPVGDPLPRVPRSTTTTNHSCLPRPPLPVASIRYRKRTTSSSSSSSKSPFDCILFDLDDTLYSSDVGIARFVRQNIEEFLGKTCGVAAEAASALRSELFRSYGSSLAGLRALGYDVHPDDYHSYVHGRLPYEAIRPDPLLRDLLQSIPQTKIIFTNSDREHARKALQRLGLDVGGCFDGLICFETLNPDASATTVVLKPSPSAFEAAVRIAGVDPQSTLFLDDSERNVAAGKALGLRTALVGKRAGEADYLVGSIGDLRRAIPEIWRGREGKDAGAGAGQDQRKPRAGDLDSILASSATTAPVEA</sequence>
<feature type="compositionally biased region" description="Pro residues" evidence="1">
    <location>
        <begin position="7"/>
        <end position="17"/>
    </location>
</feature>
<gene>
    <name evidence="2" type="primary">SPAC24B11.05_0</name>
    <name evidence="3" type="synonym">SPAC24B11.05_8</name>
    <name evidence="2" type="ORF">g.78481</name>
    <name evidence="3" type="ORF">g.78483</name>
</gene>
<organism evidence="2">
    <name type="scientific">Anthurium amnicola</name>
    <dbReference type="NCBI Taxonomy" id="1678845"/>
    <lineage>
        <taxon>Eukaryota</taxon>
        <taxon>Viridiplantae</taxon>
        <taxon>Streptophyta</taxon>
        <taxon>Embryophyta</taxon>
        <taxon>Tracheophyta</taxon>
        <taxon>Spermatophyta</taxon>
        <taxon>Magnoliopsida</taxon>
        <taxon>Liliopsida</taxon>
        <taxon>Araceae</taxon>
        <taxon>Pothoideae</taxon>
        <taxon>Potheae</taxon>
        <taxon>Anthurium</taxon>
    </lineage>
</organism>
<dbReference type="PANTHER" id="PTHR12725:SF81">
    <property type="entry name" value="OS03G0701200 PROTEIN"/>
    <property type="match status" value="1"/>
</dbReference>
<dbReference type="SUPFAM" id="SSF56784">
    <property type="entry name" value="HAD-like"/>
    <property type="match status" value="1"/>
</dbReference>
<reference evidence="2" key="1">
    <citation type="submission" date="2015-07" db="EMBL/GenBank/DDBJ databases">
        <title>Transcriptome Assembly of Anthurium amnicola.</title>
        <authorList>
            <person name="Suzuki J."/>
        </authorList>
    </citation>
    <scope>NUCLEOTIDE SEQUENCE</scope>
</reference>
<dbReference type="InterPro" id="IPR036412">
    <property type="entry name" value="HAD-like_sf"/>
</dbReference>
<proteinExistence type="predicted"/>
<evidence type="ECO:0000256" key="1">
    <source>
        <dbReference type="SAM" id="MobiDB-lite"/>
    </source>
</evidence>
<dbReference type="SFLD" id="SFLDG01129">
    <property type="entry name" value="C1.5:_HAD__Beta-PGM__Phosphata"/>
    <property type="match status" value="1"/>
</dbReference>